<feature type="coiled-coil region" evidence="7">
    <location>
        <begin position="973"/>
        <end position="1000"/>
    </location>
</feature>
<evidence type="ECO:0000313" key="10">
    <source>
        <dbReference type="EMBL" id="SPO44029.1"/>
    </source>
</evidence>
<feature type="region of interest" description="Disordered" evidence="8">
    <location>
        <begin position="1518"/>
        <end position="1559"/>
    </location>
</feature>
<evidence type="ECO:0000256" key="8">
    <source>
        <dbReference type="SAM" id="MobiDB-lite"/>
    </source>
</evidence>
<keyword evidence="5" id="KW-0926">Vacuole</keyword>
<feature type="region of interest" description="Disordered" evidence="8">
    <location>
        <begin position="1"/>
        <end position="48"/>
    </location>
</feature>
<dbReference type="GO" id="GO:0035556">
    <property type="term" value="P:intracellular signal transduction"/>
    <property type="evidence" value="ECO:0007669"/>
    <property type="project" value="InterPro"/>
</dbReference>
<gene>
    <name evidence="10" type="ORF">PSANT_01714</name>
</gene>
<dbReference type="InterPro" id="IPR057068">
    <property type="entry name" value="IML1_N_fung"/>
</dbReference>
<feature type="compositionally biased region" description="Low complexity" evidence="8">
    <location>
        <begin position="1518"/>
        <end position="1533"/>
    </location>
</feature>
<dbReference type="Gene3D" id="1.10.10.10">
    <property type="entry name" value="Winged helix-like DNA-binding domain superfamily/Winged helix DNA-binding domain"/>
    <property type="match status" value="1"/>
</dbReference>
<feature type="region of interest" description="Disordered" evidence="8">
    <location>
        <begin position="832"/>
        <end position="860"/>
    </location>
</feature>
<organism evidence="10 11">
    <name type="scientific">Pseudozyma antarctica</name>
    <name type="common">Yeast</name>
    <name type="synonym">Candida antarctica</name>
    <dbReference type="NCBI Taxonomy" id="84753"/>
    <lineage>
        <taxon>Eukaryota</taxon>
        <taxon>Fungi</taxon>
        <taxon>Dikarya</taxon>
        <taxon>Basidiomycota</taxon>
        <taxon>Ustilaginomycotina</taxon>
        <taxon>Ustilaginomycetes</taxon>
        <taxon>Ustilaginales</taxon>
        <taxon>Ustilaginaceae</taxon>
        <taxon>Moesziomyces</taxon>
    </lineage>
</organism>
<reference evidence="10" key="1">
    <citation type="submission" date="2018-03" db="EMBL/GenBank/DDBJ databases">
        <authorList>
            <person name="Guldener U."/>
        </authorList>
    </citation>
    <scope>NUCLEOTIDE SEQUENCE [LARGE SCALE GENOMIC DNA]</scope>
    <source>
        <strain evidence="10">ATCC34888</strain>
    </source>
</reference>
<dbReference type="Pfam" id="PF24438">
    <property type="entry name" value="IML1_N_fung"/>
    <property type="match status" value="1"/>
</dbReference>
<sequence>MAPQYPSSRATSLSVDRFSSTSDRRHSSSSSSHQQRPQINSRPITLWTHDPPNFSRNEVVLNPEFSLPRITDVDLLQLTLPPGSRLPSHHIPFGPKDRRKRSSKATFVFRGPAAAADADFIARQPQLQISVSKNIANNYGFYNRAEAVLTRVSKDDFTIDHVELYFRDQYVGRAEMWRVFQNLEDTCVYCGQKVTLAGSVRATIGRIFIKEKKVTSGYVSASTKAIFRSESAKYNLFIQLAREMWEFDEDGEIYYEKALQGFIPELLRRWRAVPTNHILTVILFARVHYDESELHMLEGPIRKDWRGRHYIDYYKVVVDLESNCNWDAVMTTLKEEFFRFQHDILLLRRPISGPAASHEELHADLIRDRVLMAGRLSYSYEGNLLEAINLALNPFDEHYIDRDLNRTGLSMVFVTAGTGHFDVDKKLLRITTERMIENGTGLDLVCLTKMPLHSVPLFHFKSHYPDPSELKRSQANRAQRRATPGAGPGMTVHRPGQPPLLSRHSSSRLAAASAAAVNPPDPLYFDSKKPVEEEEDFYSMPHWIDCSFYNLQQDKPFRADRFVPRCKMYEVQMMGIMENQISDIAIPYLDLKAVNKAASVGSSFYLPRHAGPSSSGFLSEPRNSQLSDLALVGLSPKQQRRIARERFDHDVFKDVPPLVRAPTAKQTQSASGGAADSPAASEIQKPLDRPGLRRNPSSGYGGAPTTNANSAASSVSPGKVSNARQGGLPPRASRLGREASFREEEAAKDASAPTSPTKPRFTVLEETVNRPPLTRPVSQIISPTISKPRSRPGSIRSVNTFSRGFLPMEPIGKAKALVASTDAVLSATSHVFDEDLPEEDSQKKGEGQDSVGSLRSAAPSKPKGYAWLWKTLTGAAPSRASGSERSADMDDDTSFDDYSTPATRSMQEVLSAQLRQQAGGSSKDRSPARKAGPVPGRLTRTSSLLSVHESTGPSPIKIPAQATPRTRQEQEVEEKILRDQEAYEQQLEEEEARQRYAQRAQVEKQTLVNPSNPSKNLKNSTSQLLRWQHLFPRRLNHHAVKWRSMTTPACLPLTTLYLPTESDLAAMWSEHPHTTSISAETASFLLKKASSTHPALAVLREMAYHRLAQGYQFIVPASKQTRTVSSRKLVDPKHYSLRWPSELLQPGNLATGNPIFLSVTNQIHRISYDRSTSAINVKRYVRNTDYSTDPIDYECCIWPRHLPGYQTVKARFTYPDSASYNWTYLDSLIAGYVDEKFVESLRYWRTRFVLVPSAGSPPPMKAPTGEDLDDEEIRLIGTDKLAELFHRARFVRSKEERDQAHVQRFMPTSLDPAMSLQDEDFMKQLAEENAKQRAQSASAKKRLQKALAGRALEAVAKDMRSGGLVINDRIWHRMLYSDTFTGADFVTWMCNEYTDVRARDDAVEWGIKLMEDGLFEHVHKAHGFLDGHYFYRLRSEYAGSKGSKSWFRGTDSQRGSFSEVPTRPLVHSSSQHSGLGAGDSRRAPSGDHGDTAGSRSAAATTGTAAVIAASIAGGVAAPATSSRSSAGGHSRSSSVHHPHPPSLTMSSATPSRKKKKVQLSRSMIIDVDPGRRSDRAEVAFLHHDIAHNPANGFNFQIHWLSTSARFIEDTVQTWTRTVERYGLRLIEAPIGQIKDVSLHNPFQAPVQIELALPPPAPDTYAKRLPSGTLPELWFEYALLRRFGFVLDQEASGRYPKDVEITYSSRPNEFEYSQFVHRSGVAFVQVLGGLDGFLWLNNRLFNSHTHGAAGGSAQRHHQQHAGRGGERHAREEAAAPSTPDADAVRLELTRFCSDRDELERFYRKVLAQLLQVEKEEHEREELTKEYVRSMLEQQRGPMDTTTAGSARGKSRSGSQHSSSGAGSIYGGLSRDGVLQALAQIVPDHKRDDA</sequence>
<feature type="region of interest" description="Disordered" evidence="8">
    <location>
        <begin position="876"/>
        <end position="900"/>
    </location>
</feature>
<dbReference type="SMART" id="SM00049">
    <property type="entry name" value="DEP"/>
    <property type="match status" value="1"/>
</dbReference>
<feature type="compositionally biased region" description="Polar residues" evidence="8">
    <location>
        <begin position="776"/>
        <end position="787"/>
    </location>
</feature>
<feature type="compositionally biased region" description="Basic and acidic residues" evidence="8">
    <location>
        <begin position="735"/>
        <end position="748"/>
    </location>
</feature>
<dbReference type="GO" id="GO:0005774">
    <property type="term" value="C:vacuolar membrane"/>
    <property type="evidence" value="ECO:0007669"/>
    <property type="project" value="UniProtKB-SubCell"/>
</dbReference>
<protein>
    <recommendedName>
        <fullName evidence="3">Vacuolar membrane-associated protein IML1</fullName>
    </recommendedName>
    <alternativeName>
        <fullName evidence="4">Vacuolar membrane-associated protein iml1</fullName>
    </alternativeName>
</protein>
<dbReference type="Pfam" id="PF19418">
    <property type="entry name" value="DEPDC5_CTD"/>
    <property type="match status" value="1"/>
</dbReference>
<dbReference type="PANTHER" id="PTHR13179:SF8">
    <property type="entry name" value="GATOR COMPLEX PROTEIN DEPDC5"/>
    <property type="match status" value="1"/>
</dbReference>
<comment type="caution">
    <text evidence="10">The sequence shown here is derived from an EMBL/GenBank/DDBJ whole genome shotgun (WGS) entry which is preliminary data.</text>
</comment>
<feature type="region of interest" description="Disordered" evidence="8">
    <location>
        <begin position="1746"/>
        <end position="1779"/>
    </location>
</feature>
<feature type="compositionally biased region" description="Low complexity" evidence="8">
    <location>
        <begin position="703"/>
        <end position="717"/>
    </location>
</feature>
<dbReference type="InterPro" id="IPR045838">
    <property type="entry name" value="DEPDC5_CTD"/>
</dbReference>
<dbReference type="Pfam" id="PF00610">
    <property type="entry name" value="DEP"/>
    <property type="match status" value="1"/>
</dbReference>
<feature type="region of interest" description="Disordered" evidence="8">
    <location>
        <begin position="913"/>
        <end position="970"/>
    </location>
</feature>
<feature type="compositionally biased region" description="Polar residues" evidence="8">
    <location>
        <begin position="939"/>
        <end position="953"/>
    </location>
</feature>
<feature type="compositionally biased region" description="Basic and acidic residues" evidence="8">
    <location>
        <begin position="1762"/>
        <end position="1772"/>
    </location>
</feature>
<feature type="compositionally biased region" description="Low complexity" evidence="8">
    <location>
        <begin position="669"/>
        <end position="681"/>
    </location>
</feature>
<dbReference type="CDD" id="cd22249">
    <property type="entry name" value="UDM1_RNF168_RNF169-like"/>
    <property type="match status" value="1"/>
</dbReference>
<evidence type="ECO:0000259" key="9">
    <source>
        <dbReference type="PROSITE" id="PS50186"/>
    </source>
</evidence>
<evidence type="ECO:0000256" key="4">
    <source>
        <dbReference type="ARBA" id="ARBA00021881"/>
    </source>
</evidence>
<evidence type="ECO:0000256" key="7">
    <source>
        <dbReference type="SAM" id="Coils"/>
    </source>
</evidence>
<dbReference type="SUPFAM" id="SSF46785">
    <property type="entry name" value="Winged helix' DNA-binding domain"/>
    <property type="match status" value="1"/>
</dbReference>
<dbReference type="InterPro" id="IPR036388">
    <property type="entry name" value="WH-like_DNA-bd_sf"/>
</dbReference>
<evidence type="ECO:0000256" key="3">
    <source>
        <dbReference type="ARBA" id="ARBA00018529"/>
    </source>
</evidence>
<feature type="compositionally biased region" description="Basic and acidic residues" evidence="8">
    <location>
        <begin position="1479"/>
        <end position="1490"/>
    </location>
</feature>
<accession>A0A5C3FKT1</accession>
<dbReference type="InterPro" id="IPR027244">
    <property type="entry name" value="IML1"/>
</dbReference>
<feature type="compositionally biased region" description="Polar residues" evidence="8">
    <location>
        <begin position="1"/>
        <end position="14"/>
    </location>
</feature>
<evidence type="ECO:0000256" key="5">
    <source>
        <dbReference type="ARBA" id="ARBA00022554"/>
    </source>
</evidence>
<dbReference type="GO" id="GO:0010508">
    <property type="term" value="P:positive regulation of autophagy"/>
    <property type="evidence" value="ECO:0007669"/>
    <property type="project" value="TreeGrafter"/>
</dbReference>
<proteinExistence type="inferred from homology"/>
<dbReference type="InterPro" id="IPR000591">
    <property type="entry name" value="DEP_dom"/>
</dbReference>
<name>A0A5C3FKT1_PSEA2</name>
<dbReference type="OrthoDB" id="39497at2759"/>
<dbReference type="RefSeq" id="XP_014658092.1">
    <property type="nucleotide sequence ID" value="XM_014802606.1"/>
</dbReference>
<feature type="domain" description="DEP" evidence="9">
    <location>
        <begin position="1360"/>
        <end position="1435"/>
    </location>
</feature>
<feature type="region of interest" description="Disordered" evidence="8">
    <location>
        <begin position="1441"/>
        <end position="1497"/>
    </location>
</feature>
<keyword evidence="7" id="KW-0175">Coiled coil</keyword>
<evidence type="ECO:0000256" key="1">
    <source>
        <dbReference type="ARBA" id="ARBA00004148"/>
    </source>
</evidence>
<dbReference type="Pfam" id="PF12257">
    <property type="entry name" value="IML1"/>
    <property type="match status" value="1"/>
</dbReference>
<feature type="compositionally biased region" description="Low complexity" evidence="8">
    <location>
        <begin position="1842"/>
        <end position="1861"/>
    </location>
</feature>
<dbReference type="PROSITE" id="PS50186">
    <property type="entry name" value="DEP"/>
    <property type="match status" value="1"/>
</dbReference>
<comment type="subcellular location">
    <subcellularLocation>
        <location evidence="1">Vacuole membrane</location>
        <topology evidence="1">Peripheral membrane protein</topology>
    </subcellularLocation>
</comment>
<feature type="region of interest" description="Disordered" evidence="8">
    <location>
        <begin position="1829"/>
        <end position="1865"/>
    </location>
</feature>
<dbReference type="PANTHER" id="PTHR13179">
    <property type="entry name" value="DEP DOMAIN CONTAINING PROTEIN 5"/>
    <property type="match status" value="1"/>
</dbReference>
<dbReference type="CDD" id="cd04449">
    <property type="entry name" value="DEP_DEPDC5-like"/>
    <property type="match status" value="1"/>
</dbReference>
<dbReference type="Proteomes" id="UP000325008">
    <property type="component" value="Unassembled WGS sequence"/>
</dbReference>
<dbReference type="GO" id="GO:1990130">
    <property type="term" value="C:GATOR1 complex"/>
    <property type="evidence" value="ECO:0007669"/>
    <property type="project" value="TreeGrafter"/>
</dbReference>
<dbReference type="GO" id="GO:1904262">
    <property type="term" value="P:negative regulation of TORC1 signaling"/>
    <property type="evidence" value="ECO:0007669"/>
    <property type="project" value="TreeGrafter"/>
</dbReference>
<dbReference type="InterPro" id="IPR048255">
    <property type="entry name" value="IML1_N"/>
</dbReference>
<evidence type="ECO:0000313" key="11">
    <source>
        <dbReference type="Proteomes" id="UP000325008"/>
    </source>
</evidence>
<feature type="region of interest" description="Disordered" evidence="8">
    <location>
        <begin position="653"/>
        <end position="796"/>
    </location>
</feature>
<keyword evidence="6" id="KW-0472">Membrane</keyword>
<dbReference type="EMBL" id="OOIQ01000003">
    <property type="protein sequence ID" value="SPO44029.1"/>
    <property type="molecule type" value="Genomic_DNA"/>
</dbReference>
<dbReference type="InterPro" id="IPR036390">
    <property type="entry name" value="WH_DNA-bd_sf"/>
</dbReference>
<dbReference type="GO" id="GO:0005096">
    <property type="term" value="F:GTPase activator activity"/>
    <property type="evidence" value="ECO:0007669"/>
    <property type="project" value="InterPro"/>
</dbReference>
<keyword evidence="11" id="KW-1185">Reference proteome</keyword>
<evidence type="ECO:0000256" key="2">
    <source>
        <dbReference type="ARBA" id="ARBA00005643"/>
    </source>
</evidence>
<feature type="region of interest" description="Disordered" evidence="8">
    <location>
        <begin position="469"/>
        <end position="505"/>
    </location>
</feature>
<evidence type="ECO:0000256" key="6">
    <source>
        <dbReference type="ARBA" id="ARBA00023136"/>
    </source>
</evidence>
<comment type="similarity">
    <text evidence="2">Belongs to the IML1 family.</text>
</comment>